<protein>
    <submittedName>
        <fullName evidence="2">Uncharacterized protein</fullName>
    </submittedName>
</protein>
<proteinExistence type="predicted"/>
<evidence type="ECO:0000256" key="1">
    <source>
        <dbReference type="SAM" id="MobiDB-lite"/>
    </source>
</evidence>
<name>A0AAV3PZ80_LITER</name>
<keyword evidence="3" id="KW-1185">Reference proteome</keyword>
<sequence>MTLHSSKKLYPPMTRTKRTAFHKPSPPSPQEGIVCWGHKDWFSRLLSTNKAVVALLAPKASPNKAAHDALILLLDERVLRRVVGLGPGP</sequence>
<gene>
    <name evidence="2" type="ORF">LIER_43322</name>
</gene>
<feature type="region of interest" description="Disordered" evidence="1">
    <location>
        <begin position="1"/>
        <end position="29"/>
    </location>
</feature>
<dbReference type="Proteomes" id="UP001454036">
    <property type="component" value="Unassembled WGS sequence"/>
</dbReference>
<evidence type="ECO:0000313" key="3">
    <source>
        <dbReference type="Proteomes" id="UP001454036"/>
    </source>
</evidence>
<dbReference type="EMBL" id="BAABME010034313">
    <property type="protein sequence ID" value="GAA0155660.1"/>
    <property type="molecule type" value="Genomic_DNA"/>
</dbReference>
<evidence type="ECO:0000313" key="2">
    <source>
        <dbReference type="EMBL" id="GAA0155660.1"/>
    </source>
</evidence>
<accession>A0AAV3PZ80</accession>
<dbReference type="AlphaFoldDB" id="A0AAV3PZ80"/>
<organism evidence="2 3">
    <name type="scientific">Lithospermum erythrorhizon</name>
    <name type="common">Purple gromwell</name>
    <name type="synonym">Lithospermum officinale var. erythrorhizon</name>
    <dbReference type="NCBI Taxonomy" id="34254"/>
    <lineage>
        <taxon>Eukaryota</taxon>
        <taxon>Viridiplantae</taxon>
        <taxon>Streptophyta</taxon>
        <taxon>Embryophyta</taxon>
        <taxon>Tracheophyta</taxon>
        <taxon>Spermatophyta</taxon>
        <taxon>Magnoliopsida</taxon>
        <taxon>eudicotyledons</taxon>
        <taxon>Gunneridae</taxon>
        <taxon>Pentapetalae</taxon>
        <taxon>asterids</taxon>
        <taxon>lamiids</taxon>
        <taxon>Boraginales</taxon>
        <taxon>Boraginaceae</taxon>
        <taxon>Boraginoideae</taxon>
        <taxon>Lithospermeae</taxon>
        <taxon>Lithospermum</taxon>
    </lineage>
</organism>
<comment type="caution">
    <text evidence="2">The sequence shown here is derived from an EMBL/GenBank/DDBJ whole genome shotgun (WGS) entry which is preliminary data.</text>
</comment>
<reference evidence="2 3" key="1">
    <citation type="submission" date="2024-01" db="EMBL/GenBank/DDBJ databases">
        <title>The complete chloroplast genome sequence of Lithospermum erythrorhizon: insights into the phylogenetic relationship among Boraginaceae species and the maternal lineages of purple gromwells.</title>
        <authorList>
            <person name="Okada T."/>
            <person name="Watanabe K."/>
        </authorList>
    </citation>
    <scope>NUCLEOTIDE SEQUENCE [LARGE SCALE GENOMIC DNA]</scope>
</reference>